<gene>
    <name evidence="2" type="ORF">SMRZ_LOCUS214</name>
</gene>
<feature type="compositionally biased region" description="Basic and acidic residues" evidence="1">
    <location>
        <begin position="40"/>
        <end position="53"/>
    </location>
</feature>
<evidence type="ECO:0000313" key="2">
    <source>
        <dbReference type="EMBL" id="VDO47103.1"/>
    </source>
</evidence>
<evidence type="ECO:0000256" key="1">
    <source>
        <dbReference type="SAM" id="MobiDB-lite"/>
    </source>
</evidence>
<organism evidence="2 3">
    <name type="scientific">Schistosoma margrebowiei</name>
    <dbReference type="NCBI Taxonomy" id="48269"/>
    <lineage>
        <taxon>Eukaryota</taxon>
        <taxon>Metazoa</taxon>
        <taxon>Spiralia</taxon>
        <taxon>Lophotrochozoa</taxon>
        <taxon>Platyhelminthes</taxon>
        <taxon>Trematoda</taxon>
        <taxon>Digenea</taxon>
        <taxon>Strigeidida</taxon>
        <taxon>Schistosomatoidea</taxon>
        <taxon>Schistosomatidae</taxon>
        <taxon>Schistosoma</taxon>
    </lineage>
</organism>
<keyword evidence="3" id="KW-1185">Reference proteome</keyword>
<accession>A0A183L8T9</accession>
<dbReference type="Proteomes" id="UP000277204">
    <property type="component" value="Unassembled WGS sequence"/>
</dbReference>
<feature type="region of interest" description="Disordered" evidence="1">
    <location>
        <begin position="1"/>
        <end position="194"/>
    </location>
</feature>
<feature type="compositionally biased region" description="Basic and acidic residues" evidence="1">
    <location>
        <begin position="119"/>
        <end position="153"/>
    </location>
</feature>
<name>A0A183L8T9_9TREM</name>
<reference evidence="2 3" key="1">
    <citation type="submission" date="2018-11" db="EMBL/GenBank/DDBJ databases">
        <authorList>
            <consortium name="Pathogen Informatics"/>
        </authorList>
    </citation>
    <scope>NUCLEOTIDE SEQUENCE [LARGE SCALE GENOMIC DNA]</scope>
    <source>
        <strain evidence="2 3">Zambia</strain>
    </source>
</reference>
<proteinExistence type="predicted"/>
<feature type="compositionally biased region" description="Polar residues" evidence="1">
    <location>
        <begin position="64"/>
        <end position="79"/>
    </location>
</feature>
<evidence type="ECO:0000313" key="3">
    <source>
        <dbReference type="Proteomes" id="UP000277204"/>
    </source>
</evidence>
<sequence length="194" mass="22349">MGLLSSAHPRTRPPRDSNPGPTGFVREHLTSSEKSLPVEFNEKWIKEKLSKEKEKKKKEKKNNEQYQNPWARHYQQQPTMREYKPDPSGGRNQEEALELNMTHNKESIQLRHKASSHMESWRSKEKRNTKDHITPRNGDIHEKNEQQLDRTGREGPGQSRLKNAAYSPLGVTGVMGVNNNNNNNDNNSNNTLST</sequence>
<dbReference type="AlphaFoldDB" id="A0A183L8T9"/>
<dbReference type="EMBL" id="UZAI01000035">
    <property type="protein sequence ID" value="VDO47103.1"/>
    <property type="molecule type" value="Genomic_DNA"/>
</dbReference>
<feature type="compositionally biased region" description="Low complexity" evidence="1">
    <location>
        <begin position="178"/>
        <end position="194"/>
    </location>
</feature>
<protein>
    <submittedName>
        <fullName evidence="2">Uncharacterized protein</fullName>
    </submittedName>
</protein>